<dbReference type="Proteomes" id="UP000826234">
    <property type="component" value="Unassembled WGS sequence"/>
</dbReference>
<dbReference type="PANTHER" id="PTHR14633">
    <property type="entry name" value="LITTLE ELONGATION COMPLEX SUBUNIT 2"/>
    <property type="match status" value="1"/>
</dbReference>
<feature type="region of interest" description="Disordered" evidence="1">
    <location>
        <begin position="651"/>
        <end position="679"/>
    </location>
</feature>
<evidence type="ECO:0000313" key="4">
    <source>
        <dbReference type="EMBL" id="KAH0619807.1"/>
    </source>
</evidence>
<feature type="compositionally biased region" description="Basic and acidic residues" evidence="1">
    <location>
        <begin position="595"/>
        <end position="606"/>
    </location>
</feature>
<organism evidence="4 5">
    <name type="scientific">Phrynosoma platyrhinos</name>
    <name type="common">Desert horned lizard</name>
    <dbReference type="NCBI Taxonomy" id="52577"/>
    <lineage>
        <taxon>Eukaryota</taxon>
        <taxon>Metazoa</taxon>
        <taxon>Chordata</taxon>
        <taxon>Craniata</taxon>
        <taxon>Vertebrata</taxon>
        <taxon>Euteleostomi</taxon>
        <taxon>Lepidosauria</taxon>
        <taxon>Squamata</taxon>
        <taxon>Bifurcata</taxon>
        <taxon>Unidentata</taxon>
        <taxon>Episquamata</taxon>
        <taxon>Toxicofera</taxon>
        <taxon>Iguania</taxon>
        <taxon>Phrynosomatidae</taxon>
        <taxon>Phrynosomatinae</taxon>
        <taxon>Phrynosoma</taxon>
    </lineage>
</organism>
<evidence type="ECO:0000256" key="2">
    <source>
        <dbReference type="SAM" id="Phobius"/>
    </source>
</evidence>
<feature type="region of interest" description="Disordered" evidence="1">
    <location>
        <begin position="67"/>
        <end position="105"/>
    </location>
</feature>
<evidence type="ECO:0000256" key="1">
    <source>
        <dbReference type="SAM" id="MobiDB-lite"/>
    </source>
</evidence>
<protein>
    <recommendedName>
        <fullName evidence="3">Little elongation complex subunit 2 C-terminal domain-containing protein</fullName>
    </recommendedName>
</protein>
<feature type="domain" description="Little elongation complex subunit 2 C-terminal" evidence="3">
    <location>
        <begin position="730"/>
        <end position="819"/>
    </location>
</feature>
<dbReference type="Pfam" id="PF10505">
    <property type="entry name" value="NARG2_C"/>
    <property type="match status" value="1"/>
</dbReference>
<feature type="compositionally biased region" description="Polar residues" evidence="1">
    <location>
        <begin position="576"/>
        <end position="590"/>
    </location>
</feature>
<dbReference type="PANTHER" id="PTHR14633:SF3">
    <property type="entry name" value="LITTLE ELONGATION COMPLEX SUBUNIT 2"/>
    <property type="match status" value="1"/>
</dbReference>
<name>A0ABQ7SR32_PHRPL</name>
<proteinExistence type="predicted"/>
<evidence type="ECO:0000259" key="3">
    <source>
        <dbReference type="Pfam" id="PF10505"/>
    </source>
</evidence>
<gene>
    <name evidence="4" type="ORF">JD844_014089</name>
</gene>
<keyword evidence="5" id="KW-1185">Reference proteome</keyword>
<comment type="caution">
    <text evidence="4">The sequence shown here is derived from an EMBL/GenBank/DDBJ whole genome shotgun (WGS) entry which is preliminary data.</text>
</comment>
<keyword evidence="2" id="KW-0812">Transmembrane</keyword>
<feature type="transmembrane region" description="Helical" evidence="2">
    <location>
        <begin position="9"/>
        <end position="27"/>
    </location>
</feature>
<reference evidence="4 5" key="1">
    <citation type="journal article" date="2022" name="Gigascience">
        <title>A chromosome-level genome assembly and annotation of the desert horned lizard, Phrynosoma platyrhinos, provides insight into chromosomal rearrangements among reptiles.</title>
        <authorList>
            <person name="Koochekian N."/>
            <person name="Ascanio A."/>
            <person name="Farleigh K."/>
            <person name="Card D.C."/>
            <person name="Schield D.R."/>
            <person name="Castoe T.A."/>
            <person name="Jezkova T."/>
        </authorList>
    </citation>
    <scope>NUCLEOTIDE SEQUENCE [LARGE SCALE GENOMIC DNA]</scope>
    <source>
        <strain evidence="4">NK-2021</strain>
    </source>
</reference>
<keyword evidence="2" id="KW-0472">Membrane</keyword>
<feature type="compositionally biased region" description="Polar residues" evidence="1">
    <location>
        <begin position="663"/>
        <end position="678"/>
    </location>
</feature>
<feature type="region of interest" description="Disordered" evidence="1">
    <location>
        <begin position="576"/>
        <end position="634"/>
    </location>
</feature>
<accession>A0ABQ7SR32</accession>
<dbReference type="EMBL" id="JAIPUX010003439">
    <property type="protein sequence ID" value="KAH0619807.1"/>
    <property type="molecule type" value="Genomic_DNA"/>
</dbReference>
<dbReference type="InterPro" id="IPR019535">
    <property type="entry name" value="ICE2_C"/>
</dbReference>
<sequence length="929" mass="105167">MAAAEAGKLLNWVLICTFCIFNCLFISPNRDIPPRNGHDVYFSRSIYEKYSLAPSLAELMELSKRPTEGNGDISNAGQENRISRRKTAVKPAREPVKPSAETPPFQEPRVPYPYFSSLTEKEQRRYLFLLSTYANVHPYMIDPSAQKDYSQYLQMKEFVSKEVAEFLKFAQNAARSCNKDYEDISEEALLYTKKLLSSCIGYVKKYPEFYTLHEITGIMGGKFSTELTLTFEKTLLALGKVNLIKRFFPKLPASIQLPVHHSKTDLEIATPEQRAAGLHSNVSTDANAEKLVVKYCPQVVLTSESLYTLLNNHGLDYKQQWELPVSVKTLSVTGLKSIKVVYVDPPLPKKEMTIREKNQIFHEFLADFHMTKQSTVLAHAAILDKPSEKSLETAPETCRGRQVQTATSPDLDFDIDVTELETFASTSKFLNTSKPEGTLEKPTNISKILSEHLKMEKEAAWDMNREGSSKAIEQRARSHSSGDFDNTLPLHGNVLGLDYNENSSVKRVKLMETKPNDERDMDNNTFSSSLDIKNNLKEEVDEAKDDNSAVLSCCSDTDEESLIIDTECKNNNQIESGVITSDQGPKSNLSLLPGKLDDPSEDRERNNNPQNEPGIQGRREPQQETNVPHKLCRRLSKKIDPVGQILKMQTKLLKPPSLDHQGQPDTNFERTLNPTPRQENPLLKVSASFTPAPEQSTTADPSSSSKFNWATYFQGSQKGVLWDVPEDRSDYDPPDQGNLVYKLFSLDDLLLLVRSSIQKVELRPRNKKAQVKRHFPVYVLPKLEYQAFYGAEALTEGEVCRLWMEGLLHSNSSFTIGKFRSVLNRTCIMSYRCPDLKAFLARTSASKFAEYPPAYIEEIDGASGAEALPDTPIRREQLPMETNNNAPPTHPFQKRRGAAQNKTAMRNIYRQANWGPNWKFWKEPKDEKT</sequence>
<feature type="region of interest" description="Disordered" evidence="1">
    <location>
        <begin position="878"/>
        <end position="902"/>
    </location>
</feature>
<keyword evidence="2" id="KW-1133">Transmembrane helix</keyword>
<evidence type="ECO:0000313" key="5">
    <source>
        <dbReference type="Proteomes" id="UP000826234"/>
    </source>
</evidence>